<keyword evidence="2" id="KW-1003">Cell membrane</keyword>
<keyword evidence="3 6" id="KW-0812">Transmembrane</keyword>
<dbReference type="GO" id="GO:0005886">
    <property type="term" value="C:plasma membrane"/>
    <property type="evidence" value="ECO:0007669"/>
    <property type="project" value="UniProtKB-SubCell"/>
</dbReference>
<dbReference type="AlphaFoldDB" id="A0AAP2CE29"/>
<dbReference type="Proteomes" id="UP001319104">
    <property type="component" value="Unassembled WGS sequence"/>
</dbReference>
<feature type="transmembrane region" description="Helical" evidence="6">
    <location>
        <begin position="139"/>
        <end position="163"/>
    </location>
</feature>
<evidence type="ECO:0000256" key="3">
    <source>
        <dbReference type="ARBA" id="ARBA00022692"/>
    </source>
</evidence>
<feature type="transmembrane region" description="Helical" evidence="6">
    <location>
        <begin position="249"/>
        <end position="274"/>
    </location>
</feature>
<proteinExistence type="predicted"/>
<dbReference type="PANTHER" id="PTHR30213:SF1">
    <property type="entry name" value="INNER MEMBRANE PROTEIN YHJD"/>
    <property type="match status" value="1"/>
</dbReference>
<protein>
    <submittedName>
        <fullName evidence="7">YihY/virulence factor BrkB family protein</fullName>
    </submittedName>
</protein>
<keyword evidence="5 6" id="KW-0472">Membrane</keyword>
<dbReference type="PANTHER" id="PTHR30213">
    <property type="entry name" value="INNER MEMBRANE PROTEIN YHJD"/>
    <property type="match status" value="1"/>
</dbReference>
<dbReference type="InterPro" id="IPR017039">
    <property type="entry name" value="Virul_fac_BrkB"/>
</dbReference>
<dbReference type="Pfam" id="PF03631">
    <property type="entry name" value="Virul_fac_BrkB"/>
    <property type="match status" value="1"/>
</dbReference>
<feature type="transmembrane region" description="Helical" evidence="6">
    <location>
        <begin position="214"/>
        <end position="237"/>
    </location>
</feature>
<accession>A0AAP2CE29</accession>
<dbReference type="RefSeq" id="WP_213943385.1">
    <property type="nucleotide sequence ID" value="NZ_JAHBGI010000004.1"/>
</dbReference>
<feature type="transmembrane region" description="Helical" evidence="6">
    <location>
        <begin position="183"/>
        <end position="202"/>
    </location>
</feature>
<comment type="subcellular location">
    <subcellularLocation>
        <location evidence="1">Cell membrane</location>
        <topology evidence="1">Multi-pass membrane protein</topology>
    </subcellularLocation>
</comment>
<evidence type="ECO:0000256" key="2">
    <source>
        <dbReference type="ARBA" id="ARBA00022475"/>
    </source>
</evidence>
<feature type="transmembrane region" description="Helical" evidence="6">
    <location>
        <begin position="97"/>
        <end position="118"/>
    </location>
</feature>
<keyword evidence="4 6" id="KW-1133">Transmembrane helix</keyword>
<comment type="caution">
    <text evidence="7">The sequence shown here is derived from an EMBL/GenBank/DDBJ whole genome shotgun (WGS) entry which is preliminary data.</text>
</comment>
<evidence type="ECO:0000313" key="7">
    <source>
        <dbReference type="EMBL" id="MBS9522483.1"/>
    </source>
</evidence>
<reference evidence="7 8" key="1">
    <citation type="submission" date="2021-05" db="EMBL/GenBank/DDBJ databases">
        <authorList>
            <person name="Zhang Z.D."/>
            <person name="Osman G."/>
        </authorList>
    </citation>
    <scope>NUCLEOTIDE SEQUENCE [LARGE SCALE GENOMIC DNA]</scope>
    <source>
        <strain evidence="7 8">KCTC 32217</strain>
    </source>
</reference>
<gene>
    <name evidence="7" type="ORF">KI659_00500</name>
</gene>
<feature type="transmembrane region" description="Helical" evidence="6">
    <location>
        <begin position="29"/>
        <end position="58"/>
    </location>
</feature>
<keyword evidence="8" id="KW-1185">Reference proteome</keyword>
<evidence type="ECO:0000256" key="6">
    <source>
        <dbReference type="SAM" id="Phobius"/>
    </source>
</evidence>
<name>A0AAP2CE29_9BACT</name>
<evidence type="ECO:0000256" key="1">
    <source>
        <dbReference type="ARBA" id="ARBA00004651"/>
    </source>
</evidence>
<dbReference type="PIRSF" id="PIRSF035875">
    <property type="entry name" value="RNase_BN"/>
    <property type="match status" value="1"/>
</dbReference>
<sequence length="313" mass="35156">MPNKTKAVAIDTWQILKKAVKYLQDDEPIVYCAAIAFFTIFSLPAILIVILLVGILFFDEDTIKNEILNQADEFIGREAADQVEEVLMNVMETPSGFWYILIGVLVVIKSATMIFFIIQKALNSIWRVTLKKNVNYLRFMKYRSVTLLIVIGLGLVLVLSLMMDTVISVLGSELNNIIPGDSHHTITAINLLFNFLVILLFFTTIHKALPDAEIPWQDAFAGGIITSILFMIGKQVINLILAEIEVADYYAAAGSLVIILLWIFYSSIILFLGGEITKAYTNHRGVEVNPKPIAVKYEKNVRYGDDEEAEDEN</sequence>
<evidence type="ECO:0000256" key="4">
    <source>
        <dbReference type="ARBA" id="ARBA00022989"/>
    </source>
</evidence>
<organism evidence="7 8">
    <name type="scientific">Litoribacter ruber</name>
    <dbReference type="NCBI Taxonomy" id="702568"/>
    <lineage>
        <taxon>Bacteria</taxon>
        <taxon>Pseudomonadati</taxon>
        <taxon>Bacteroidota</taxon>
        <taxon>Cytophagia</taxon>
        <taxon>Cytophagales</taxon>
        <taxon>Cyclobacteriaceae</taxon>
        <taxon>Litoribacter</taxon>
    </lineage>
</organism>
<evidence type="ECO:0000313" key="8">
    <source>
        <dbReference type="Proteomes" id="UP001319104"/>
    </source>
</evidence>
<evidence type="ECO:0000256" key="5">
    <source>
        <dbReference type="ARBA" id="ARBA00023136"/>
    </source>
</evidence>
<dbReference type="EMBL" id="JAHCMY010000001">
    <property type="protein sequence ID" value="MBS9522483.1"/>
    <property type="molecule type" value="Genomic_DNA"/>
</dbReference>